<evidence type="ECO:0000256" key="6">
    <source>
        <dbReference type="SAM" id="Phobius"/>
    </source>
</evidence>
<feature type="transmembrane region" description="Helical" evidence="6">
    <location>
        <begin position="12"/>
        <end position="33"/>
    </location>
</feature>
<dbReference type="InterPro" id="IPR020846">
    <property type="entry name" value="MFS_dom"/>
</dbReference>
<dbReference type="eggNOG" id="COG2814">
    <property type="taxonomic scope" value="Bacteria"/>
</dbReference>
<evidence type="ECO:0000256" key="4">
    <source>
        <dbReference type="ARBA" id="ARBA00022989"/>
    </source>
</evidence>
<dbReference type="Pfam" id="PF07690">
    <property type="entry name" value="MFS_1"/>
    <property type="match status" value="1"/>
</dbReference>
<keyword evidence="4 6" id="KW-1133">Transmembrane helix</keyword>
<organism evidence="8 9">
    <name type="scientific">Providencia burhodogranariea DSM 19968</name>
    <dbReference type="NCBI Taxonomy" id="1141662"/>
    <lineage>
        <taxon>Bacteria</taxon>
        <taxon>Pseudomonadati</taxon>
        <taxon>Pseudomonadota</taxon>
        <taxon>Gammaproteobacteria</taxon>
        <taxon>Enterobacterales</taxon>
        <taxon>Morganellaceae</taxon>
        <taxon>Providencia</taxon>
    </lineage>
</organism>
<name>K8X5N3_9GAMM</name>
<feature type="transmembrane region" description="Helical" evidence="6">
    <location>
        <begin position="164"/>
        <end position="182"/>
    </location>
</feature>
<feature type="transmembrane region" description="Helical" evidence="6">
    <location>
        <begin position="277"/>
        <end position="300"/>
    </location>
</feature>
<feature type="transmembrane region" description="Helical" evidence="6">
    <location>
        <begin position="306"/>
        <end position="332"/>
    </location>
</feature>
<feature type="transmembrane region" description="Helical" evidence="6">
    <location>
        <begin position="344"/>
        <end position="365"/>
    </location>
</feature>
<evidence type="ECO:0000256" key="5">
    <source>
        <dbReference type="ARBA" id="ARBA00023136"/>
    </source>
</evidence>
<dbReference type="PANTHER" id="PTHR42718:SF9">
    <property type="entry name" value="MAJOR FACILITATOR SUPERFAMILY MULTIDRUG TRANSPORTER MFSC"/>
    <property type="match status" value="1"/>
</dbReference>
<feature type="transmembrane region" description="Helical" evidence="6">
    <location>
        <begin position="76"/>
        <end position="94"/>
    </location>
</feature>
<evidence type="ECO:0000256" key="2">
    <source>
        <dbReference type="ARBA" id="ARBA00022448"/>
    </source>
</evidence>
<dbReference type="Gene3D" id="1.20.1720.10">
    <property type="entry name" value="Multidrug resistance protein D"/>
    <property type="match status" value="1"/>
</dbReference>
<keyword evidence="2" id="KW-0813">Transport</keyword>
<feature type="transmembrane region" description="Helical" evidence="6">
    <location>
        <begin position="371"/>
        <end position="390"/>
    </location>
</feature>
<dbReference type="OrthoDB" id="9814303at2"/>
<feature type="transmembrane region" description="Helical" evidence="6">
    <location>
        <begin position="134"/>
        <end position="158"/>
    </location>
</feature>
<keyword evidence="3 6" id="KW-0812">Transmembrane</keyword>
<dbReference type="RefSeq" id="WP_008910128.1">
    <property type="nucleotide sequence ID" value="NZ_KB233222.1"/>
</dbReference>
<evidence type="ECO:0000313" key="9">
    <source>
        <dbReference type="Proteomes" id="UP000009336"/>
    </source>
</evidence>
<evidence type="ECO:0000313" key="8">
    <source>
        <dbReference type="EMBL" id="EKT64947.1"/>
    </source>
</evidence>
<dbReference type="AlphaFoldDB" id="K8X5N3"/>
<dbReference type="PATRIC" id="fig|1141662.3.peg.76"/>
<evidence type="ECO:0000256" key="1">
    <source>
        <dbReference type="ARBA" id="ARBA00004141"/>
    </source>
</evidence>
<feature type="domain" description="Major facilitator superfamily (MFS) profile" evidence="7">
    <location>
        <begin position="1"/>
        <end position="395"/>
    </location>
</feature>
<feature type="transmembrane region" description="Helical" evidence="6">
    <location>
        <begin position="214"/>
        <end position="238"/>
    </location>
</feature>
<dbReference type="HOGENOM" id="CLU_001265_47_1_6"/>
<gene>
    <name evidence="8" type="ORF">OOA_00380</name>
</gene>
<dbReference type="InterPro" id="IPR011701">
    <property type="entry name" value="MFS"/>
</dbReference>
<proteinExistence type="predicted"/>
<sequence>MKKNTVLSQRALWLFPLVAVAPLGLDICIPSMTTIADSFNSSAATTQWLISGFIISLSFGQLVFGPLVDRFSPQRIFTLGCYIYFFSALLTYFAESISVLIGFRLLQGLGASAAAVAVFASVPKLFNGRDIGRMFSLLNGVISIVPVLAPIVGGTLIIHYGWEASFYFLSGYLLLCFILIRFRPLPLEINQTSISLQTIIGNYRNVLKHPSFRLGMVASSCGFASQLIFFSSSPIVIIEQFSIPINEFGFYFAVNAIAITAGSLSVSFLLKTLKEPLILLFGAMSLLMAVVGFTLANGLWGSVNNVWRFIIPATVGSFGFALLMGAGASIALSPFKALSGTAAALIATIQMSFASIVAWGCIQFWVPDWSSIIVCYGMLSAIIILAVFHYRKIEQIAKYKQV</sequence>
<feature type="transmembrane region" description="Helical" evidence="6">
    <location>
        <begin position="100"/>
        <end position="122"/>
    </location>
</feature>
<dbReference type="Proteomes" id="UP000009336">
    <property type="component" value="Unassembled WGS sequence"/>
</dbReference>
<feature type="transmembrane region" description="Helical" evidence="6">
    <location>
        <begin position="45"/>
        <end position="64"/>
    </location>
</feature>
<dbReference type="SUPFAM" id="SSF103473">
    <property type="entry name" value="MFS general substrate transporter"/>
    <property type="match status" value="1"/>
</dbReference>
<reference evidence="8 9" key="1">
    <citation type="journal article" date="2012" name="BMC Genomics">
        <title>Comparative genomics of bacteria in the genus Providencia isolated from wild Drosophila melanogaster.</title>
        <authorList>
            <person name="Galac M.R."/>
            <person name="Lazzaro B.P."/>
        </authorList>
    </citation>
    <scope>NUCLEOTIDE SEQUENCE [LARGE SCALE GENOMIC DNA]</scope>
    <source>
        <strain evidence="8 9">DSM 19968</strain>
    </source>
</reference>
<dbReference type="GO" id="GO:0016020">
    <property type="term" value="C:membrane"/>
    <property type="evidence" value="ECO:0007669"/>
    <property type="project" value="UniProtKB-SubCell"/>
</dbReference>
<evidence type="ECO:0000259" key="7">
    <source>
        <dbReference type="PROSITE" id="PS50850"/>
    </source>
</evidence>
<evidence type="ECO:0000256" key="3">
    <source>
        <dbReference type="ARBA" id="ARBA00022692"/>
    </source>
</evidence>
<accession>K8X5N3</accession>
<dbReference type="PANTHER" id="PTHR42718">
    <property type="entry name" value="MAJOR FACILITATOR SUPERFAMILY MULTIDRUG TRANSPORTER MFSC"/>
    <property type="match status" value="1"/>
</dbReference>
<protein>
    <submittedName>
        <fullName evidence="8">Bcr/CflA subfamily drug resistance transporter</fullName>
    </submittedName>
</protein>
<dbReference type="InterPro" id="IPR036259">
    <property type="entry name" value="MFS_trans_sf"/>
</dbReference>
<comment type="caution">
    <text evidence="8">The sequence shown here is derived from an EMBL/GenBank/DDBJ whole genome shotgun (WGS) entry which is preliminary data.</text>
</comment>
<dbReference type="STRING" id="1141662.OOA_00380"/>
<keyword evidence="9" id="KW-1185">Reference proteome</keyword>
<feature type="transmembrane region" description="Helical" evidence="6">
    <location>
        <begin position="250"/>
        <end position="270"/>
    </location>
</feature>
<keyword evidence="5 6" id="KW-0472">Membrane</keyword>
<dbReference type="PROSITE" id="PS50850">
    <property type="entry name" value="MFS"/>
    <property type="match status" value="1"/>
</dbReference>
<dbReference type="EMBL" id="AKKL01000002">
    <property type="protein sequence ID" value="EKT64947.1"/>
    <property type="molecule type" value="Genomic_DNA"/>
</dbReference>
<comment type="subcellular location">
    <subcellularLocation>
        <location evidence="1">Membrane</location>
        <topology evidence="1">Multi-pass membrane protein</topology>
    </subcellularLocation>
</comment>
<dbReference type="GO" id="GO:0022857">
    <property type="term" value="F:transmembrane transporter activity"/>
    <property type="evidence" value="ECO:0007669"/>
    <property type="project" value="InterPro"/>
</dbReference>